<feature type="compositionally biased region" description="Basic residues" evidence="2">
    <location>
        <begin position="59"/>
        <end position="70"/>
    </location>
</feature>
<evidence type="ECO:0000256" key="2">
    <source>
        <dbReference type="SAM" id="MobiDB-lite"/>
    </source>
</evidence>
<feature type="non-terminal residue" evidence="3">
    <location>
        <position position="168"/>
    </location>
</feature>
<organism evidence="3 4">
    <name type="scientific">Genlisea aurea</name>
    <dbReference type="NCBI Taxonomy" id="192259"/>
    <lineage>
        <taxon>Eukaryota</taxon>
        <taxon>Viridiplantae</taxon>
        <taxon>Streptophyta</taxon>
        <taxon>Embryophyta</taxon>
        <taxon>Tracheophyta</taxon>
        <taxon>Spermatophyta</taxon>
        <taxon>Magnoliopsida</taxon>
        <taxon>eudicotyledons</taxon>
        <taxon>Gunneridae</taxon>
        <taxon>Pentapetalae</taxon>
        <taxon>asterids</taxon>
        <taxon>lamiids</taxon>
        <taxon>Lamiales</taxon>
        <taxon>Lentibulariaceae</taxon>
        <taxon>Genlisea</taxon>
    </lineage>
</organism>
<proteinExistence type="predicted"/>
<dbReference type="AlphaFoldDB" id="S8CV77"/>
<reference evidence="3 4" key="1">
    <citation type="journal article" date="2013" name="BMC Genomics">
        <title>The miniature genome of a carnivorous plant Genlisea aurea contains a low number of genes and short non-coding sequences.</title>
        <authorList>
            <person name="Leushkin E.V."/>
            <person name="Sutormin R.A."/>
            <person name="Nabieva E.R."/>
            <person name="Penin A.A."/>
            <person name="Kondrashov A.S."/>
            <person name="Logacheva M.D."/>
        </authorList>
    </citation>
    <scope>NUCLEOTIDE SEQUENCE [LARGE SCALE GENOMIC DNA]</scope>
</reference>
<keyword evidence="1" id="KW-0175">Coiled coil</keyword>
<comment type="caution">
    <text evidence="3">The sequence shown here is derived from an EMBL/GenBank/DDBJ whole genome shotgun (WGS) entry which is preliminary data.</text>
</comment>
<feature type="coiled-coil region" evidence="1">
    <location>
        <begin position="82"/>
        <end position="109"/>
    </location>
</feature>
<accession>S8CV77</accession>
<sequence>VVEQKMEADTSLEEKKPVFPHTNAMISRIRSNTAGRNYNIVAGPLSKKRQQQQQLLHGGKQKSRISGKKHVTSKPVLELFSSPNVQEEIKRYEEVMKKATSELNSVYDEIRPVIEEHGRDSQDNVSTSIAEKWMQATCARWKAEFDFHFSIVKNVICPSTHNIDEAKP</sequence>
<dbReference type="Proteomes" id="UP000015453">
    <property type="component" value="Unassembled WGS sequence"/>
</dbReference>
<evidence type="ECO:0000256" key="1">
    <source>
        <dbReference type="SAM" id="Coils"/>
    </source>
</evidence>
<evidence type="ECO:0000313" key="3">
    <source>
        <dbReference type="EMBL" id="EPS68801.1"/>
    </source>
</evidence>
<dbReference type="EMBL" id="AUSU01002436">
    <property type="protein sequence ID" value="EPS68801.1"/>
    <property type="molecule type" value="Genomic_DNA"/>
</dbReference>
<keyword evidence="4" id="KW-1185">Reference proteome</keyword>
<dbReference type="OrthoDB" id="2422440at2759"/>
<protein>
    <submittedName>
        <fullName evidence="3">Uncharacterized protein</fullName>
    </submittedName>
</protein>
<feature type="non-terminal residue" evidence="3">
    <location>
        <position position="1"/>
    </location>
</feature>
<evidence type="ECO:0000313" key="4">
    <source>
        <dbReference type="Proteomes" id="UP000015453"/>
    </source>
</evidence>
<name>S8CV77_9LAMI</name>
<gene>
    <name evidence="3" type="ORF">M569_05975</name>
</gene>
<feature type="region of interest" description="Disordered" evidence="2">
    <location>
        <begin position="44"/>
        <end position="70"/>
    </location>
</feature>